<dbReference type="EMBL" id="JANEYF010003487">
    <property type="protein sequence ID" value="KAJ8935987.1"/>
    <property type="molecule type" value="Genomic_DNA"/>
</dbReference>
<feature type="region of interest" description="Disordered" evidence="1">
    <location>
        <begin position="33"/>
        <end position="54"/>
    </location>
</feature>
<evidence type="ECO:0000313" key="3">
    <source>
        <dbReference type="Proteomes" id="UP001162156"/>
    </source>
</evidence>
<dbReference type="AlphaFoldDB" id="A0AAV8XBI4"/>
<reference evidence="2" key="1">
    <citation type="journal article" date="2023" name="Insect Mol. Biol.">
        <title>Genome sequencing provides insights into the evolution of gene families encoding plant cell wall-degrading enzymes in longhorned beetles.</title>
        <authorList>
            <person name="Shin N.R."/>
            <person name="Okamura Y."/>
            <person name="Kirsch R."/>
            <person name="Pauchet Y."/>
        </authorList>
    </citation>
    <scope>NUCLEOTIDE SEQUENCE</scope>
    <source>
        <strain evidence="2">RBIC_L_NR</strain>
    </source>
</reference>
<protein>
    <submittedName>
        <fullName evidence="2">Uncharacterized protein</fullName>
    </submittedName>
</protein>
<gene>
    <name evidence="2" type="ORF">NQ314_012538</name>
</gene>
<name>A0AAV8XBI4_9CUCU</name>
<proteinExistence type="predicted"/>
<organism evidence="2 3">
    <name type="scientific">Rhamnusium bicolor</name>
    <dbReference type="NCBI Taxonomy" id="1586634"/>
    <lineage>
        <taxon>Eukaryota</taxon>
        <taxon>Metazoa</taxon>
        <taxon>Ecdysozoa</taxon>
        <taxon>Arthropoda</taxon>
        <taxon>Hexapoda</taxon>
        <taxon>Insecta</taxon>
        <taxon>Pterygota</taxon>
        <taxon>Neoptera</taxon>
        <taxon>Endopterygota</taxon>
        <taxon>Coleoptera</taxon>
        <taxon>Polyphaga</taxon>
        <taxon>Cucujiformia</taxon>
        <taxon>Chrysomeloidea</taxon>
        <taxon>Cerambycidae</taxon>
        <taxon>Lepturinae</taxon>
        <taxon>Rhagiini</taxon>
        <taxon>Rhamnusium</taxon>
    </lineage>
</organism>
<evidence type="ECO:0000256" key="1">
    <source>
        <dbReference type="SAM" id="MobiDB-lite"/>
    </source>
</evidence>
<keyword evidence="3" id="KW-1185">Reference proteome</keyword>
<feature type="non-terminal residue" evidence="2">
    <location>
        <position position="1"/>
    </location>
</feature>
<sequence length="185" mass="20266">SLASKTSLASRGETGLRTDRVAGSALDELQHTVESSGVSGAAPRMTTAKQSVKATIPHSQEKAGIVPRFLVIKRIDEGNFDKVSPFVISKSLFGLIGNLKSIKKSKEGLLVETVSEAQARRLLQVKQINNFNVIVEAHRCLNYSKGVVSCSDLLNCSIEEILNEMETEGVINVRRIKKEDKWRAC</sequence>
<accession>A0AAV8XBI4</accession>
<evidence type="ECO:0000313" key="2">
    <source>
        <dbReference type="EMBL" id="KAJ8935987.1"/>
    </source>
</evidence>
<comment type="caution">
    <text evidence="2">The sequence shown here is derived from an EMBL/GenBank/DDBJ whole genome shotgun (WGS) entry which is preliminary data.</text>
</comment>
<dbReference type="Proteomes" id="UP001162156">
    <property type="component" value="Unassembled WGS sequence"/>
</dbReference>